<comment type="caution">
    <text evidence="1">The sequence shown here is derived from an EMBL/GenBank/DDBJ whole genome shotgun (WGS) entry which is preliminary data.</text>
</comment>
<protein>
    <recommendedName>
        <fullName evidence="3">Uracil-DNA glycosylase-like domain-containing protein</fullName>
    </recommendedName>
</protein>
<proteinExistence type="predicted"/>
<dbReference type="EMBL" id="BAABKE010000004">
    <property type="protein sequence ID" value="GAA5100180.1"/>
    <property type="molecule type" value="Genomic_DNA"/>
</dbReference>
<sequence length="202" mass="23708">MNKEQVLKFLSNKNYGQYASWALYDVSDEQINNGKIEKKDVGFEPFKNNFKEKINFNGIFLALNCAARDIQVDDWSIFHDIRSMSQDYKIPYMIKNTKYEGSYMTDLFKGIHMTESDKFNEAIKKPENQSIYASSIASFQEEYDLIKPEAIICFGGDVEKYLKRMIKKGELKVDKEVNIIRLTHYAHYMSIDGFKEQRNKLL</sequence>
<organism evidence="1 2">
    <name type="scientific">Wohlfahrtiimonas larvae</name>
    <dbReference type="NCBI Taxonomy" id="1157986"/>
    <lineage>
        <taxon>Bacteria</taxon>
        <taxon>Pseudomonadati</taxon>
        <taxon>Pseudomonadota</taxon>
        <taxon>Gammaproteobacteria</taxon>
        <taxon>Cardiobacteriales</taxon>
        <taxon>Ignatzschineriaceae</taxon>
        <taxon>Wohlfahrtiimonas</taxon>
    </lineage>
</organism>
<dbReference type="Proteomes" id="UP001500631">
    <property type="component" value="Unassembled WGS sequence"/>
</dbReference>
<evidence type="ECO:0000313" key="1">
    <source>
        <dbReference type="EMBL" id="GAA5100180.1"/>
    </source>
</evidence>
<dbReference type="RefSeq" id="WP_077925545.1">
    <property type="nucleotide sequence ID" value="NZ_BAABKE010000004.1"/>
</dbReference>
<evidence type="ECO:0000313" key="2">
    <source>
        <dbReference type="Proteomes" id="UP001500631"/>
    </source>
</evidence>
<reference evidence="2" key="1">
    <citation type="journal article" date="2019" name="Int. J. Syst. Evol. Microbiol.">
        <title>The Global Catalogue of Microorganisms (GCM) 10K type strain sequencing project: providing services to taxonomists for standard genome sequencing and annotation.</title>
        <authorList>
            <consortium name="The Broad Institute Genomics Platform"/>
            <consortium name="The Broad Institute Genome Sequencing Center for Infectious Disease"/>
            <person name="Wu L."/>
            <person name="Ma J."/>
        </authorList>
    </citation>
    <scope>NUCLEOTIDE SEQUENCE [LARGE SCALE GENOMIC DNA]</scope>
    <source>
        <strain evidence="2">JCM 18424</strain>
    </source>
</reference>
<keyword evidence="2" id="KW-1185">Reference proteome</keyword>
<gene>
    <name evidence="1" type="ORF">GCM10023338_14620</name>
</gene>
<accession>A0ABP9MT81</accession>
<evidence type="ECO:0008006" key="3">
    <source>
        <dbReference type="Google" id="ProtNLM"/>
    </source>
</evidence>
<name>A0ABP9MT81_9GAMM</name>